<comment type="caution">
    <text evidence="8">The sequence shown here is derived from an EMBL/GenBank/DDBJ whole genome shotgun (WGS) entry which is preliminary data.</text>
</comment>
<reference evidence="8 9" key="1">
    <citation type="submission" date="2018-04" db="EMBL/GenBank/DDBJ databases">
        <title>Genomic Encyclopedia of Type Strains, Phase IV (KMG-IV): sequencing the most valuable type-strain genomes for metagenomic binning, comparative biology and taxonomic classification.</title>
        <authorList>
            <person name="Goeker M."/>
        </authorList>
    </citation>
    <scope>NUCLEOTIDE SEQUENCE [LARGE SCALE GENOMIC DNA]</scope>
    <source>
        <strain evidence="8 9">DSM 104150</strain>
    </source>
</reference>
<dbReference type="Gene3D" id="1.10.600.10">
    <property type="entry name" value="Farnesyl Diphosphate Synthase"/>
    <property type="match status" value="1"/>
</dbReference>
<sequence length="301" mass="31760">MSPDPADPAAALIAGYRERLAKALAQRLPAAGQYPARLHEAMRYASDGGKRLRPLLVYLSGRALGIDAHRLDAAACAVEMIHVYSLVHDDLPAMDDDALRRGRPTTHIAFDEATAILVGDALQTLAFQTLADDAAGGLSASQRLRMVAILAHAAGSRGMVGGQAVDLESEHRQLTLAELEALHIHKTGALIRACMQMACAAADDCPADAAQALDRYGKCVGLAFQIQDDVLDVEGSADTLGKTAGKDHASGKSTYPALLGLGAARQRAEELFAQAREALGLLGTRADALLAFTEAIRQRAH</sequence>
<keyword evidence="4" id="KW-0479">Metal-binding</keyword>
<dbReference type="InterPro" id="IPR000092">
    <property type="entry name" value="Polyprenyl_synt"/>
</dbReference>
<dbReference type="SUPFAM" id="SSF48576">
    <property type="entry name" value="Terpenoid synthases"/>
    <property type="match status" value="1"/>
</dbReference>
<dbReference type="Pfam" id="PF00348">
    <property type="entry name" value="polyprenyl_synt"/>
    <property type="match status" value="1"/>
</dbReference>
<comment type="cofactor">
    <cofactor evidence="1">
        <name>Mg(2+)</name>
        <dbReference type="ChEBI" id="CHEBI:18420"/>
    </cofactor>
</comment>
<evidence type="ECO:0000256" key="7">
    <source>
        <dbReference type="RuleBase" id="RU004466"/>
    </source>
</evidence>
<dbReference type="GO" id="GO:0008654">
    <property type="term" value="P:phospholipid biosynthetic process"/>
    <property type="evidence" value="ECO:0007669"/>
    <property type="project" value="UniProtKB-ARBA"/>
</dbReference>
<dbReference type="NCBIfam" id="NF045485">
    <property type="entry name" value="FPPsyn"/>
    <property type="match status" value="1"/>
</dbReference>
<evidence type="ECO:0000256" key="4">
    <source>
        <dbReference type="ARBA" id="ARBA00022723"/>
    </source>
</evidence>
<keyword evidence="6" id="KW-0414">Isoprene biosynthesis</keyword>
<evidence type="ECO:0000313" key="9">
    <source>
        <dbReference type="Proteomes" id="UP000248330"/>
    </source>
</evidence>
<keyword evidence="5" id="KW-0460">Magnesium</keyword>
<accession>A0A318EJ09</accession>
<dbReference type="PANTHER" id="PTHR43281:SF1">
    <property type="entry name" value="FARNESYL DIPHOSPHATE SYNTHASE"/>
    <property type="match status" value="1"/>
</dbReference>
<dbReference type="EMBL" id="QICN01000001">
    <property type="protein sequence ID" value="PXV71075.1"/>
    <property type="molecule type" value="Genomic_DNA"/>
</dbReference>
<protein>
    <submittedName>
        <fullName evidence="8">Farnesyl-diphosphate synthase</fullName>
    </submittedName>
</protein>
<dbReference type="GO" id="GO:0046872">
    <property type="term" value="F:metal ion binding"/>
    <property type="evidence" value="ECO:0007669"/>
    <property type="project" value="UniProtKB-KW"/>
</dbReference>
<dbReference type="PROSITE" id="PS00444">
    <property type="entry name" value="POLYPRENYL_SYNTHASE_2"/>
    <property type="match status" value="1"/>
</dbReference>
<dbReference type="Proteomes" id="UP000248330">
    <property type="component" value="Unassembled WGS sequence"/>
</dbReference>
<evidence type="ECO:0000256" key="3">
    <source>
        <dbReference type="ARBA" id="ARBA00022679"/>
    </source>
</evidence>
<comment type="similarity">
    <text evidence="2 7">Belongs to the FPP/GGPP synthase family.</text>
</comment>
<keyword evidence="3 7" id="KW-0808">Transferase</keyword>
<dbReference type="SFLD" id="SFLDG01017">
    <property type="entry name" value="Polyprenyl_Transferase_Like"/>
    <property type="match status" value="1"/>
</dbReference>
<dbReference type="GO" id="GO:0016114">
    <property type="term" value="P:terpenoid biosynthetic process"/>
    <property type="evidence" value="ECO:0007669"/>
    <property type="project" value="UniProtKB-ARBA"/>
</dbReference>
<dbReference type="InterPro" id="IPR033749">
    <property type="entry name" value="Polyprenyl_synt_CS"/>
</dbReference>
<keyword evidence="9" id="KW-1185">Reference proteome</keyword>
<dbReference type="RefSeq" id="WP_211307130.1">
    <property type="nucleotide sequence ID" value="NZ_CAWNXA010000001.1"/>
</dbReference>
<dbReference type="FunFam" id="1.10.600.10:FF:000001">
    <property type="entry name" value="Geranylgeranyl diphosphate synthase"/>
    <property type="match status" value="1"/>
</dbReference>
<dbReference type="InterPro" id="IPR053378">
    <property type="entry name" value="Prenyl_diphosphate_synthase"/>
</dbReference>
<evidence type="ECO:0000313" key="8">
    <source>
        <dbReference type="EMBL" id="PXV71075.1"/>
    </source>
</evidence>
<dbReference type="CDD" id="cd00685">
    <property type="entry name" value="Trans_IPPS_HT"/>
    <property type="match status" value="1"/>
</dbReference>
<dbReference type="PANTHER" id="PTHR43281">
    <property type="entry name" value="FARNESYL DIPHOSPHATE SYNTHASE"/>
    <property type="match status" value="1"/>
</dbReference>
<name>A0A318EJ09_9GAMM</name>
<dbReference type="GO" id="GO:0005737">
    <property type="term" value="C:cytoplasm"/>
    <property type="evidence" value="ECO:0007669"/>
    <property type="project" value="UniProtKB-ARBA"/>
</dbReference>
<evidence type="ECO:0000256" key="2">
    <source>
        <dbReference type="ARBA" id="ARBA00006706"/>
    </source>
</evidence>
<dbReference type="AlphaFoldDB" id="A0A318EJ09"/>
<organism evidence="8 9">
    <name type="scientific">Sinimarinibacterium flocculans</name>
    <dbReference type="NCBI Taxonomy" id="985250"/>
    <lineage>
        <taxon>Bacteria</taxon>
        <taxon>Pseudomonadati</taxon>
        <taxon>Pseudomonadota</taxon>
        <taxon>Gammaproteobacteria</taxon>
        <taxon>Nevskiales</taxon>
        <taxon>Nevskiaceae</taxon>
        <taxon>Sinimarinibacterium</taxon>
    </lineage>
</organism>
<proteinExistence type="inferred from homology"/>
<dbReference type="SFLD" id="SFLDS00005">
    <property type="entry name" value="Isoprenoid_Synthase_Type_I"/>
    <property type="match status" value="1"/>
</dbReference>
<dbReference type="InterPro" id="IPR008949">
    <property type="entry name" value="Isoprenoid_synthase_dom_sf"/>
</dbReference>
<gene>
    <name evidence="8" type="ORF">C8D93_101113</name>
</gene>
<dbReference type="PROSITE" id="PS00723">
    <property type="entry name" value="POLYPRENYL_SYNTHASE_1"/>
    <property type="match status" value="1"/>
</dbReference>
<evidence type="ECO:0000256" key="5">
    <source>
        <dbReference type="ARBA" id="ARBA00022842"/>
    </source>
</evidence>
<evidence type="ECO:0000256" key="1">
    <source>
        <dbReference type="ARBA" id="ARBA00001946"/>
    </source>
</evidence>
<evidence type="ECO:0000256" key="6">
    <source>
        <dbReference type="ARBA" id="ARBA00023229"/>
    </source>
</evidence>
<dbReference type="GO" id="GO:0004659">
    <property type="term" value="F:prenyltransferase activity"/>
    <property type="evidence" value="ECO:0007669"/>
    <property type="project" value="InterPro"/>
</dbReference>